<feature type="domain" description="DUF374" evidence="1">
    <location>
        <begin position="70"/>
        <end position="136"/>
    </location>
</feature>
<protein>
    <submittedName>
        <fullName evidence="2">Lysophospholipid acyltransferase family protein</fullName>
    </submittedName>
</protein>
<dbReference type="AlphaFoldDB" id="A0A8J7PGL7"/>
<reference evidence="2" key="1">
    <citation type="submission" date="2021-02" db="EMBL/GenBank/DDBJ databases">
        <title>Thiocyanate and organic carbon inputs drive convergent selection for specific autotrophic Afipia and Thiobacillus strains within complex microbiomes.</title>
        <authorList>
            <person name="Huddy R.J."/>
            <person name="Sachdeva R."/>
            <person name="Kadzinga F."/>
            <person name="Kantor R.S."/>
            <person name="Harrison S.T.L."/>
            <person name="Banfield J.F."/>
        </authorList>
    </citation>
    <scope>NUCLEOTIDE SEQUENCE</scope>
    <source>
        <strain evidence="2">SCN18_10_11_15_R4_P_38_20</strain>
    </source>
</reference>
<proteinExistence type="predicted"/>
<keyword evidence="2" id="KW-0012">Acyltransferase</keyword>
<organism evidence="2 3">
    <name type="scientific">Candidatus Paracaedimonas acanthamoebae</name>
    <dbReference type="NCBI Taxonomy" id="244581"/>
    <lineage>
        <taxon>Bacteria</taxon>
        <taxon>Pseudomonadati</taxon>
        <taxon>Pseudomonadota</taxon>
        <taxon>Alphaproteobacteria</taxon>
        <taxon>Holosporales</taxon>
        <taxon>Caedimonadaceae</taxon>
        <taxon>Candidatus Paracaedimonas</taxon>
    </lineage>
</organism>
<comment type="caution">
    <text evidence="2">The sequence shown here is derived from an EMBL/GenBank/DDBJ whole genome shotgun (WGS) entry which is preliminary data.</text>
</comment>
<dbReference type="CDD" id="cd07983">
    <property type="entry name" value="LPLAT_DUF374-like"/>
    <property type="match status" value="1"/>
</dbReference>
<dbReference type="InterPro" id="IPR007172">
    <property type="entry name" value="DUF374"/>
</dbReference>
<evidence type="ECO:0000313" key="3">
    <source>
        <dbReference type="Proteomes" id="UP000664414"/>
    </source>
</evidence>
<keyword evidence="2" id="KW-0808">Transferase</keyword>
<evidence type="ECO:0000313" key="2">
    <source>
        <dbReference type="EMBL" id="MBN9412530.1"/>
    </source>
</evidence>
<dbReference type="Pfam" id="PF04028">
    <property type="entry name" value="DUF374"/>
    <property type="match status" value="1"/>
</dbReference>
<dbReference type="EMBL" id="JAFKGL010000011">
    <property type="protein sequence ID" value="MBN9412530.1"/>
    <property type="molecule type" value="Genomic_DNA"/>
</dbReference>
<evidence type="ECO:0000259" key="1">
    <source>
        <dbReference type="Pfam" id="PF04028"/>
    </source>
</evidence>
<accession>A0A8J7PGL7</accession>
<name>A0A8J7PGL7_9PROT</name>
<dbReference type="GO" id="GO:0016746">
    <property type="term" value="F:acyltransferase activity"/>
    <property type="evidence" value="ECO:0007669"/>
    <property type="project" value="UniProtKB-KW"/>
</dbReference>
<dbReference type="Proteomes" id="UP000664414">
    <property type="component" value="Unassembled WGS sequence"/>
</dbReference>
<sequence>MRFFKKLLKNPFIIRGFSHLIAYYIKFVFITSKQQWINREAMDNLLHSNTPFILCFWHNRLLMMSFSWAGKKNKMYMLISAHRDGLLISETVKHYGILSVAGSSTKGGTQALRHLLRLLKDQNCIGITPDGPRGPRFKARGGVVQIAKLAGCPILPISYSTTRRRVINSWDRFILALPFGKNIFITGDPIYVSPSATEEETQEALLKVETALKHISNHADQLCGHAPILADEEK</sequence>
<gene>
    <name evidence="2" type="ORF">J0H12_01200</name>
</gene>